<gene>
    <name evidence="2" type="ORF">M153_4188000314</name>
</gene>
<feature type="non-terminal residue" evidence="2">
    <location>
        <position position="104"/>
    </location>
</feature>
<evidence type="ECO:0000256" key="1">
    <source>
        <dbReference type="SAM" id="Phobius"/>
    </source>
</evidence>
<sequence length="104" mass="12156">MLVKQPLLITFINITAISLIISIILVNLLVKTYENYSFGCLLLIPYTTKFFYDSFRFLRRIFIKKRNRTNNTVNNVIENDQTTEQTFVFADEVVIPVNDDNTLT</sequence>
<name>A0A0R0LTF4_9MICR</name>
<dbReference type="Proteomes" id="UP000051530">
    <property type="component" value="Unassembled WGS sequence"/>
</dbReference>
<proteinExistence type="predicted"/>
<protein>
    <submittedName>
        <fullName evidence="2">Uncharacterized protein</fullName>
    </submittedName>
</protein>
<evidence type="ECO:0000313" key="3">
    <source>
        <dbReference type="Proteomes" id="UP000051530"/>
    </source>
</evidence>
<dbReference type="VEuPathDB" id="MicrosporidiaDB:M153_4188000314"/>
<evidence type="ECO:0000313" key="2">
    <source>
        <dbReference type="EMBL" id="KRH92586.1"/>
    </source>
</evidence>
<accession>A0A0R0LTF4</accession>
<keyword evidence="1" id="KW-0472">Membrane</keyword>
<dbReference type="AlphaFoldDB" id="A0A0R0LTF4"/>
<keyword evidence="1" id="KW-0812">Transmembrane</keyword>
<feature type="transmembrane region" description="Helical" evidence="1">
    <location>
        <begin position="36"/>
        <end position="58"/>
    </location>
</feature>
<keyword evidence="3" id="KW-1185">Reference proteome</keyword>
<organism evidence="2 3">
    <name type="scientific">Pseudoloma neurophilia</name>
    <dbReference type="NCBI Taxonomy" id="146866"/>
    <lineage>
        <taxon>Eukaryota</taxon>
        <taxon>Fungi</taxon>
        <taxon>Fungi incertae sedis</taxon>
        <taxon>Microsporidia</taxon>
        <taxon>Pseudoloma</taxon>
    </lineage>
</organism>
<feature type="transmembrane region" description="Helical" evidence="1">
    <location>
        <begin position="7"/>
        <end position="30"/>
    </location>
</feature>
<reference evidence="2 3" key="1">
    <citation type="submission" date="2015-07" db="EMBL/GenBank/DDBJ databases">
        <title>The genome of Pseudoloma neurophilia, a relevant intracellular parasite of the zebrafish.</title>
        <authorList>
            <person name="Ndikumana S."/>
            <person name="Pelin A."/>
            <person name="Sanders J."/>
            <person name="Corradi N."/>
        </authorList>
    </citation>
    <scope>NUCLEOTIDE SEQUENCE [LARGE SCALE GENOMIC DNA]</scope>
    <source>
        <strain evidence="2 3">MK1</strain>
    </source>
</reference>
<dbReference type="EMBL" id="LGUB01000814">
    <property type="protein sequence ID" value="KRH92586.1"/>
    <property type="molecule type" value="Genomic_DNA"/>
</dbReference>
<comment type="caution">
    <text evidence="2">The sequence shown here is derived from an EMBL/GenBank/DDBJ whole genome shotgun (WGS) entry which is preliminary data.</text>
</comment>
<keyword evidence="1" id="KW-1133">Transmembrane helix</keyword>